<organism evidence="8 9">
    <name type="scientific">Intrasporangium chromatireducens Q5-1</name>
    <dbReference type="NCBI Taxonomy" id="584657"/>
    <lineage>
        <taxon>Bacteria</taxon>
        <taxon>Bacillati</taxon>
        <taxon>Actinomycetota</taxon>
        <taxon>Actinomycetes</taxon>
        <taxon>Micrococcales</taxon>
        <taxon>Intrasporangiaceae</taxon>
        <taxon>Intrasporangium</taxon>
    </lineage>
</organism>
<evidence type="ECO:0000313" key="8">
    <source>
        <dbReference type="EMBL" id="EWT06997.1"/>
    </source>
</evidence>
<dbReference type="InterPro" id="IPR001034">
    <property type="entry name" value="DeoR_HTH"/>
</dbReference>
<reference evidence="9" key="1">
    <citation type="submission" date="2013-08" db="EMBL/GenBank/DDBJ databases">
        <title>Intrasporangium oryzae NRRL B-24470.</title>
        <authorList>
            <person name="Liu H."/>
            <person name="Wang G."/>
        </authorList>
    </citation>
    <scope>NUCLEOTIDE SEQUENCE [LARGE SCALE GENOMIC DNA]</scope>
    <source>
        <strain evidence="9">Q5-1</strain>
    </source>
</reference>
<dbReference type="SMART" id="SM01134">
    <property type="entry name" value="DeoRC"/>
    <property type="match status" value="1"/>
</dbReference>
<dbReference type="Proteomes" id="UP000019494">
    <property type="component" value="Unassembled WGS sequence"/>
</dbReference>
<accession>W9GPP0</accession>
<evidence type="ECO:0000313" key="9">
    <source>
        <dbReference type="Proteomes" id="UP000019494"/>
    </source>
</evidence>
<proteinExistence type="predicted"/>
<dbReference type="AlphaFoldDB" id="W9GPP0"/>
<dbReference type="InterPro" id="IPR050313">
    <property type="entry name" value="Carb_Metab_HTH_regulators"/>
</dbReference>
<protein>
    <recommendedName>
        <fullName evidence="1">Lactose phosphotransferase system repressor</fullName>
    </recommendedName>
</protein>
<keyword evidence="2" id="KW-0678">Repressor</keyword>
<evidence type="ECO:0000256" key="5">
    <source>
        <dbReference type="ARBA" id="ARBA00023163"/>
    </source>
</evidence>
<keyword evidence="3" id="KW-0805">Transcription regulation</keyword>
<evidence type="ECO:0000256" key="3">
    <source>
        <dbReference type="ARBA" id="ARBA00023015"/>
    </source>
</evidence>
<dbReference type="InterPro" id="IPR037171">
    <property type="entry name" value="NagB/RpiA_transferase-like"/>
</dbReference>
<dbReference type="Pfam" id="PF08220">
    <property type="entry name" value="HTH_DeoR"/>
    <property type="match status" value="1"/>
</dbReference>
<dbReference type="InterPro" id="IPR036390">
    <property type="entry name" value="WH_DNA-bd_sf"/>
</dbReference>
<dbReference type="Gene3D" id="1.10.10.10">
    <property type="entry name" value="Winged helix-like DNA-binding domain superfamily/Winged helix DNA-binding domain"/>
    <property type="match status" value="1"/>
</dbReference>
<dbReference type="PROSITE" id="PS51000">
    <property type="entry name" value="HTH_DEOR_2"/>
    <property type="match status" value="1"/>
</dbReference>
<keyword evidence="5" id="KW-0804">Transcription</keyword>
<evidence type="ECO:0000259" key="7">
    <source>
        <dbReference type="PROSITE" id="PS51000"/>
    </source>
</evidence>
<dbReference type="OrthoDB" id="7688673at2"/>
<dbReference type="PROSITE" id="PS00894">
    <property type="entry name" value="HTH_DEOR_1"/>
    <property type="match status" value="1"/>
</dbReference>
<dbReference type="PANTHER" id="PTHR30363">
    <property type="entry name" value="HTH-TYPE TRANSCRIPTIONAL REGULATOR SRLR-RELATED"/>
    <property type="match status" value="1"/>
</dbReference>
<name>W9GPP0_9MICO</name>
<keyword evidence="9" id="KW-1185">Reference proteome</keyword>
<keyword evidence="4" id="KW-0238">DNA-binding</keyword>
<dbReference type="PRINTS" id="PR00037">
    <property type="entry name" value="HTHLACR"/>
</dbReference>
<dbReference type="InterPro" id="IPR014036">
    <property type="entry name" value="DeoR-like_C"/>
</dbReference>
<dbReference type="InterPro" id="IPR018356">
    <property type="entry name" value="Tscrpt_reg_HTH_DeoR_CS"/>
</dbReference>
<dbReference type="Pfam" id="PF00455">
    <property type="entry name" value="DeoRC"/>
    <property type="match status" value="1"/>
</dbReference>
<dbReference type="SUPFAM" id="SSF100950">
    <property type="entry name" value="NagB/RpiA/CoA transferase-like"/>
    <property type="match status" value="1"/>
</dbReference>
<dbReference type="PANTHER" id="PTHR30363:SF4">
    <property type="entry name" value="GLYCEROL-3-PHOSPHATE REGULON REPRESSOR"/>
    <property type="match status" value="1"/>
</dbReference>
<dbReference type="Gene3D" id="3.40.50.1360">
    <property type="match status" value="1"/>
</dbReference>
<evidence type="ECO:0000256" key="1">
    <source>
        <dbReference type="ARBA" id="ARBA00021390"/>
    </source>
</evidence>
<evidence type="ECO:0000256" key="2">
    <source>
        <dbReference type="ARBA" id="ARBA00022491"/>
    </source>
</evidence>
<comment type="caution">
    <text evidence="8">The sequence shown here is derived from an EMBL/GenBank/DDBJ whole genome shotgun (WGS) entry which is preliminary data.</text>
</comment>
<sequence length="263" mass="27954">MTRARPSGGETQLAALRHQVILDLLGEDGQVSANALSERLGVTHETVRKDLLHLQERGRLRRVHGGAVPVASLVHEPLVGARTAQAEEKARIARAAAQFVPDEGAVILDSGSTTAALAEAFPASPNVLAITNSLPVAVMLLARAATVVTLGGRVRPETQATVDEWALRQLETVRADVAFLGANACSVEHGLATPDQSEAAVKAAFVRSARLRVLLADHTKFGRESVFHYATLEEIDVVVTDTGMTDRAARELEKACGVEVVRA</sequence>
<dbReference type="EMBL" id="AWQS01000025">
    <property type="protein sequence ID" value="EWT06997.1"/>
    <property type="molecule type" value="Genomic_DNA"/>
</dbReference>
<evidence type="ECO:0000256" key="6">
    <source>
        <dbReference type="ARBA" id="ARBA00024937"/>
    </source>
</evidence>
<comment type="function">
    <text evidence="6">Repressor of the lactose catabolism operon. Galactose-6-phosphate is the inducer.</text>
</comment>
<dbReference type="SMART" id="SM00420">
    <property type="entry name" value="HTH_DEOR"/>
    <property type="match status" value="1"/>
</dbReference>
<dbReference type="GO" id="GO:0003677">
    <property type="term" value="F:DNA binding"/>
    <property type="evidence" value="ECO:0007669"/>
    <property type="project" value="UniProtKB-KW"/>
</dbReference>
<dbReference type="RefSeq" id="WP_051518219.1">
    <property type="nucleotide sequence ID" value="NZ_AWQS01000025.1"/>
</dbReference>
<keyword evidence="8" id="KW-0808">Transferase</keyword>
<feature type="domain" description="HTH deoR-type" evidence="7">
    <location>
        <begin position="14"/>
        <end position="69"/>
    </location>
</feature>
<gene>
    <name evidence="8" type="ORF">N864_13655</name>
</gene>
<dbReference type="SUPFAM" id="SSF46785">
    <property type="entry name" value="Winged helix' DNA-binding domain"/>
    <property type="match status" value="1"/>
</dbReference>
<dbReference type="InterPro" id="IPR036388">
    <property type="entry name" value="WH-like_DNA-bd_sf"/>
</dbReference>
<evidence type="ECO:0000256" key="4">
    <source>
        <dbReference type="ARBA" id="ARBA00023125"/>
    </source>
</evidence>
<dbReference type="GO" id="GO:0016740">
    <property type="term" value="F:transferase activity"/>
    <property type="evidence" value="ECO:0007669"/>
    <property type="project" value="UniProtKB-KW"/>
</dbReference>
<dbReference type="GO" id="GO:0003700">
    <property type="term" value="F:DNA-binding transcription factor activity"/>
    <property type="evidence" value="ECO:0007669"/>
    <property type="project" value="InterPro"/>
</dbReference>